<accession>A0ABT0C730</accession>
<name>A0ABT0C730_THEVL</name>
<dbReference type="Pfam" id="PF13443">
    <property type="entry name" value="HTH_26"/>
    <property type="match status" value="1"/>
</dbReference>
<keyword evidence="3" id="KW-1185">Reference proteome</keyword>
<dbReference type="EMBL" id="JAFIRA010000002">
    <property type="protein sequence ID" value="MCJ2541588.1"/>
    <property type="molecule type" value="Genomic_DNA"/>
</dbReference>
<dbReference type="RefSeq" id="WP_244348703.1">
    <property type="nucleotide sequence ID" value="NZ_JAFIRA010000002.1"/>
</dbReference>
<evidence type="ECO:0000313" key="2">
    <source>
        <dbReference type="EMBL" id="MCJ2541588.1"/>
    </source>
</evidence>
<reference evidence="2" key="1">
    <citation type="submission" date="2021-02" db="EMBL/GenBank/DDBJ databases">
        <title>The CRISPR/cas machinery reduction and long-range gene transfer in the hot spring cyanobacterium Synechococcus.</title>
        <authorList>
            <person name="Dvorak P."/>
            <person name="Jahodarova E."/>
            <person name="Hasler P."/>
            <person name="Poulickova A."/>
        </authorList>
    </citation>
    <scope>NUCLEOTIDE SEQUENCE</scope>
    <source>
        <strain evidence="2">Rupite</strain>
    </source>
</reference>
<gene>
    <name evidence="2" type="ORF">JX360_01490</name>
</gene>
<sequence>MNPLDEPLRQRMQALGIPSWQALRKQAGVSRRAINHLRRGEWGSLRLEQLQQLALALNWELHSLFDLIHPNIHLSSQAPTSPDVTFSLLQPLLTSYPTIRQIAQRKPDWPAQNVTALFRSLDALLHHWNYEAIGSPFESVPFQPQLHQPDQPDIQLGDPVYIRFVGYRQGERILCPAKVSRSLPGGLS</sequence>
<dbReference type="InterPro" id="IPR010982">
    <property type="entry name" value="Lambda_DNA-bd_dom_sf"/>
</dbReference>
<dbReference type="InterPro" id="IPR001387">
    <property type="entry name" value="Cro/C1-type_HTH"/>
</dbReference>
<dbReference type="Proteomes" id="UP000830835">
    <property type="component" value="Unassembled WGS sequence"/>
</dbReference>
<protein>
    <submittedName>
        <fullName evidence="2">Helix-turn-helix transcriptional regulator</fullName>
    </submittedName>
</protein>
<proteinExistence type="predicted"/>
<evidence type="ECO:0000313" key="3">
    <source>
        <dbReference type="Proteomes" id="UP000830835"/>
    </source>
</evidence>
<dbReference type="Gene3D" id="1.10.260.40">
    <property type="entry name" value="lambda repressor-like DNA-binding domains"/>
    <property type="match status" value="1"/>
</dbReference>
<organism evidence="2 3">
    <name type="scientific">Thermostichus vulcanus str. 'Rupite'</name>
    <dbReference type="NCBI Taxonomy" id="2813851"/>
    <lineage>
        <taxon>Bacteria</taxon>
        <taxon>Bacillati</taxon>
        <taxon>Cyanobacteriota</taxon>
        <taxon>Cyanophyceae</taxon>
        <taxon>Thermostichales</taxon>
        <taxon>Thermostichaceae</taxon>
        <taxon>Thermostichus</taxon>
    </lineage>
</organism>
<evidence type="ECO:0000259" key="1">
    <source>
        <dbReference type="Pfam" id="PF13443"/>
    </source>
</evidence>
<feature type="domain" description="HTH cro/C1-type" evidence="1">
    <location>
        <begin position="8"/>
        <end position="66"/>
    </location>
</feature>
<comment type="caution">
    <text evidence="2">The sequence shown here is derived from an EMBL/GenBank/DDBJ whole genome shotgun (WGS) entry which is preliminary data.</text>
</comment>
<dbReference type="SUPFAM" id="SSF47413">
    <property type="entry name" value="lambda repressor-like DNA-binding domains"/>
    <property type="match status" value="1"/>
</dbReference>